<geneLocation type="plasmid" evidence="1 3">
    <name>p1</name>
</geneLocation>
<organism evidence="1 3">
    <name type="scientific">Leptospira interrogans serovar Canicola</name>
    <dbReference type="NCBI Taxonomy" id="211880"/>
    <lineage>
        <taxon>Bacteria</taxon>
        <taxon>Pseudomonadati</taxon>
        <taxon>Spirochaetota</taxon>
        <taxon>Spirochaetia</taxon>
        <taxon>Leptospirales</taxon>
        <taxon>Leptospiraceae</taxon>
        <taxon>Leptospira</taxon>
    </lineage>
</organism>
<evidence type="ECO:0000313" key="2">
    <source>
        <dbReference type="EMBL" id="QOI45214.1"/>
    </source>
</evidence>
<reference evidence="1" key="1">
    <citation type="submission" date="2019-09" db="EMBL/GenBank/DDBJ databases">
        <title>Comparative Genomics of Leptospira interrogans Reveals Genome Plasticity - A Common Adaptive Strategy for Survival in Various Hosts.</title>
        <authorList>
            <person name="Ramli S.R."/>
            <person name="Bunk B."/>
            <person name="Goris M."/>
            <person name="Bhuju S."/>
            <person name="Jarek M."/>
            <person name="Sproer C."/>
            <person name="Mustakim S."/>
            <person name="Strommenger B."/>
            <person name="Pessler F."/>
        </authorList>
    </citation>
    <scope>NUCLEOTIDE SEQUENCE</scope>
    <source>
        <strain evidence="1">782</strain>
        <plasmid evidence="1">p1</plasmid>
        <plasmid evidence="2">p3</plasmid>
    </source>
</reference>
<keyword evidence="1" id="KW-0614">Plasmid</keyword>
<dbReference type="EMBL" id="CP043890">
    <property type="protein sequence ID" value="QOI45214.1"/>
    <property type="molecule type" value="Genomic_DNA"/>
</dbReference>
<evidence type="ECO:0000313" key="1">
    <source>
        <dbReference type="EMBL" id="QOI44962.1"/>
    </source>
</evidence>
<dbReference type="RefSeq" id="WP_192505714.1">
    <property type="nucleotide sequence ID" value="NZ_CP043886.1"/>
</dbReference>
<geneLocation type="plasmid" evidence="2 3">
    <name>p3</name>
</geneLocation>
<dbReference type="Proteomes" id="UP000663124">
    <property type="component" value="Plasmid p1"/>
</dbReference>
<dbReference type="Proteomes" id="UP000663124">
    <property type="component" value="Plasmid p3"/>
</dbReference>
<dbReference type="EMBL" id="CP043886">
    <property type="protein sequence ID" value="QOI44962.1"/>
    <property type="molecule type" value="Genomic_DNA"/>
</dbReference>
<gene>
    <name evidence="1" type="ORF">Lepto782_22410</name>
    <name evidence="2" type="ORF">Lepto782_23870</name>
</gene>
<sequence>MEERSKKIFNTALQYRDSAILLNSSGNLRVLIPSQVIGALAIELYFKSIYYIENEVDFKINDRYSHDFYKLLKNLSFETQSLLRSDFSGLMKKRNNSDILQYESFLKVKIEFSSQTMERYICKS</sequence>
<accession>A0AAQ0B026</accession>
<evidence type="ECO:0000313" key="3">
    <source>
        <dbReference type="Proteomes" id="UP000663124"/>
    </source>
</evidence>
<evidence type="ECO:0008006" key="4">
    <source>
        <dbReference type="Google" id="ProtNLM"/>
    </source>
</evidence>
<protein>
    <recommendedName>
        <fullName evidence="4">HEPN domain-containing protein</fullName>
    </recommendedName>
</protein>
<dbReference type="AlphaFoldDB" id="A0AAQ0B026"/>
<proteinExistence type="predicted"/>
<name>A0AAQ0B026_LEPIR</name>